<accession>A0ABD6AT98</accession>
<dbReference type="InterPro" id="IPR018946">
    <property type="entry name" value="PhoD-like_MPP"/>
</dbReference>
<feature type="domain" description="Phospholipase D N-terminal" evidence="3">
    <location>
        <begin position="52"/>
        <end position="144"/>
    </location>
</feature>
<dbReference type="Gene3D" id="2.60.40.380">
    <property type="entry name" value="Purple acid phosphatase-like, N-terminal"/>
    <property type="match status" value="1"/>
</dbReference>
<evidence type="ECO:0000313" key="4">
    <source>
        <dbReference type="EMBL" id="MFD1512765.1"/>
    </source>
</evidence>
<evidence type="ECO:0000313" key="5">
    <source>
        <dbReference type="Proteomes" id="UP001597187"/>
    </source>
</evidence>
<dbReference type="Gene3D" id="3.60.21.70">
    <property type="entry name" value="PhoD-like phosphatase"/>
    <property type="match status" value="1"/>
</dbReference>
<reference evidence="4 5" key="1">
    <citation type="journal article" date="2019" name="Int. J. Syst. Evol. Microbiol.">
        <title>The Global Catalogue of Microorganisms (GCM) 10K type strain sequencing project: providing services to taxonomists for standard genome sequencing and annotation.</title>
        <authorList>
            <consortium name="The Broad Institute Genomics Platform"/>
            <consortium name="The Broad Institute Genome Sequencing Center for Infectious Disease"/>
            <person name="Wu L."/>
            <person name="Ma J."/>
        </authorList>
    </citation>
    <scope>NUCLEOTIDE SEQUENCE [LARGE SCALE GENOMIC DNA]</scope>
    <source>
        <strain evidence="4 5">CGMCC 1.12563</strain>
    </source>
</reference>
<dbReference type="InterPro" id="IPR029052">
    <property type="entry name" value="Metallo-depent_PP-like"/>
</dbReference>
<sequence>MEGSAGRRTVENHDRLASLLAGADLARGRAPTAVDHAFVADDADAGETFPQSVASGGPTPAGVILWTRLAPDAYDPAEGVGVEVAHDDAFEDVAFRGVVDSPERVRAHDHTLKVDLDGHLAPDTEYCYRFVHDGVASRTGRCRTLPDPDSSPDSLRLGVLACQNYVLGYYGALDHVAAADLDFVLHVGDFIYESASDCFKGLGSRSYPDRDLTLPNGHDRVRDVDDYRAIYRAYRDDEHLQRLQERHTFIPAWDDHELVNDVYWDPETGAPAGDHPRSNDPEFMTQLVADALHAWWEYMPARLQYDPDAEHLHERFQLWRSVPFGDLVDLTLTDERLYRSPPRETLPTRRAVDPDREPPGRTMLGYPQRAWLLDRLTESSARWTVWADEVLTIPFRMGAGRASLFPVQGGWDGYTRERRRLTRAIAADPPRNLVTLTGDMHAFLAGYKQTDYAVLGDGPGDRLGVEFMAPPTTSLNVAEAIGLSRGLRAKLTEPLLTKLVSLMNPHLEYVNAHRWGYSVVEFTRDSCTYLGYAVDKETPEDPKRELLVAFEVPDGEVELRNVTDERRGREE</sequence>
<dbReference type="PANTHER" id="PTHR43606:SF2">
    <property type="entry name" value="ALKALINE PHOSPHATASE FAMILY PROTEIN (AFU_ORTHOLOGUE AFUA_5G03860)"/>
    <property type="match status" value="1"/>
</dbReference>
<dbReference type="InterPro" id="IPR032093">
    <property type="entry name" value="PhoD_N"/>
</dbReference>
<dbReference type="AlphaFoldDB" id="A0ABD6AT98"/>
<dbReference type="EMBL" id="JBHUDC010000003">
    <property type="protein sequence ID" value="MFD1512765.1"/>
    <property type="molecule type" value="Genomic_DNA"/>
</dbReference>
<evidence type="ECO:0000259" key="2">
    <source>
        <dbReference type="Pfam" id="PF09423"/>
    </source>
</evidence>
<feature type="domain" description="PhoD-like phosphatase metallophosphatase" evidence="2">
    <location>
        <begin position="157"/>
        <end position="528"/>
    </location>
</feature>
<dbReference type="RefSeq" id="WP_250872744.1">
    <property type="nucleotide sequence ID" value="NZ_JALXFV010000003.1"/>
</dbReference>
<dbReference type="Pfam" id="PF09423">
    <property type="entry name" value="PhoD"/>
    <property type="match status" value="1"/>
</dbReference>
<protein>
    <submittedName>
        <fullName evidence="4">Alkaline phosphatase D family protein</fullName>
    </submittedName>
</protein>
<dbReference type="SUPFAM" id="SSF56300">
    <property type="entry name" value="Metallo-dependent phosphatases"/>
    <property type="match status" value="1"/>
</dbReference>
<dbReference type="PANTHER" id="PTHR43606">
    <property type="entry name" value="PHOSPHATASE, PUTATIVE (AFU_ORTHOLOGUE AFUA_6G08710)-RELATED"/>
    <property type="match status" value="1"/>
</dbReference>
<comment type="caution">
    <text evidence="4">The sequence shown here is derived from an EMBL/GenBank/DDBJ whole genome shotgun (WGS) entry which is preliminary data.</text>
</comment>
<feature type="compositionally biased region" description="Basic and acidic residues" evidence="1">
    <location>
        <begin position="341"/>
        <end position="359"/>
    </location>
</feature>
<feature type="region of interest" description="Disordered" evidence="1">
    <location>
        <begin position="341"/>
        <end position="363"/>
    </location>
</feature>
<evidence type="ECO:0000256" key="1">
    <source>
        <dbReference type="SAM" id="MobiDB-lite"/>
    </source>
</evidence>
<name>A0ABD6AT98_9EURY</name>
<gene>
    <name evidence="4" type="ORF">ACFSBT_05645</name>
</gene>
<organism evidence="4 5">
    <name type="scientific">Halomarina rubra</name>
    <dbReference type="NCBI Taxonomy" id="2071873"/>
    <lineage>
        <taxon>Archaea</taxon>
        <taxon>Methanobacteriati</taxon>
        <taxon>Methanobacteriota</taxon>
        <taxon>Stenosarchaea group</taxon>
        <taxon>Halobacteria</taxon>
        <taxon>Halobacteriales</taxon>
        <taxon>Natronomonadaceae</taxon>
        <taxon>Halomarina</taxon>
    </lineage>
</organism>
<keyword evidence="5" id="KW-1185">Reference proteome</keyword>
<evidence type="ECO:0000259" key="3">
    <source>
        <dbReference type="Pfam" id="PF16655"/>
    </source>
</evidence>
<dbReference type="Proteomes" id="UP001597187">
    <property type="component" value="Unassembled WGS sequence"/>
</dbReference>
<proteinExistence type="predicted"/>
<dbReference type="InterPro" id="IPR038607">
    <property type="entry name" value="PhoD-like_sf"/>
</dbReference>
<dbReference type="InterPro" id="IPR052900">
    <property type="entry name" value="Phospholipid_Metab_Enz"/>
</dbReference>
<dbReference type="Pfam" id="PF16655">
    <property type="entry name" value="PhoD_N"/>
    <property type="match status" value="1"/>
</dbReference>